<gene>
    <name evidence="11" type="ORF">SARC_01288</name>
</gene>
<evidence type="ECO:0000256" key="9">
    <source>
        <dbReference type="SAM" id="MobiDB-lite"/>
    </source>
</evidence>
<dbReference type="STRING" id="667725.A0A0L0GC56"/>
<dbReference type="GO" id="GO:0016020">
    <property type="term" value="C:membrane"/>
    <property type="evidence" value="ECO:0007669"/>
    <property type="project" value="UniProtKB-SubCell"/>
</dbReference>
<feature type="transmembrane region" description="Helical" evidence="10">
    <location>
        <begin position="136"/>
        <end position="153"/>
    </location>
</feature>
<evidence type="ECO:0008006" key="13">
    <source>
        <dbReference type="Google" id="ProtNLM"/>
    </source>
</evidence>
<evidence type="ECO:0000256" key="3">
    <source>
        <dbReference type="ARBA" id="ARBA00022448"/>
    </source>
</evidence>
<dbReference type="PANTHER" id="PTHR31086">
    <property type="entry name" value="ALUMINUM-ACTIVATED MALATE TRANSPORTER 10"/>
    <property type="match status" value="1"/>
</dbReference>
<dbReference type="Pfam" id="PF11744">
    <property type="entry name" value="ALMT"/>
    <property type="match status" value="1"/>
</dbReference>
<keyword evidence="8" id="KW-0407">Ion channel</keyword>
<feature type="transmembrane region" description="Helical" evidence="10">
    <location>
        <begin position="21"/>
        <end position="42"/>
    </location>
</feature>
<reference evidence="11 12" key="1">
    <citation type="submission" date="2011-02" db="EMBL/GenBank/DDBJ databases">
        <title>The Genome Sequence of Sphaeroforma arctica JP610.</title>
        <authorList>
            <consortium name="The Broad Institute Genome Sequencing Platform"/>
            <person name="Russ C."/>
            <person name="Cuomo C."/>
            <person name="Young S.K."/>
            <person name="Zeng Q."/>
            <person name="Gargeya S."/>
            <person name="Alvarado L."/>
            <person name="Berlin A."/>
            <person name="Chapman S.B."/>
            <person name="Chen Z."/>
            <person name="Freedman E."/>
            <person name="Gellesch M."/>
            <person name="Goldberg J."/>
            <person name="Griggs A."/>
            <person name="Gujja S."/>
            <person name="Heilman E."/>
            <person name="Heiman D."/>
            <person name="Howarth C."/>
            <person name="Mehta T."/>
            <person name="Neiman D."/>
            <person name="Pearson M."/>
            <person name="Roberts A."/>
            <person name="Saif S."/>
            <person name="Shea T."/>
            <person name="Shenoy N."/>
            <person name="Sisk P."/>
            <person name="Stolte C."/>
            <person name="Sykes S."/>
            <person name="White J."/>
            <person name="Yandava C."/>
            <person name="Burger G."/>
            <person name="Gray M.W."/>
            <person name="Holland P.W.H."/>
            <person name="King N."/>
            <person name="Lang F.B.F."/>
            <person name="Roger A.J."/>
            <person name="Ruiz-Trillo I."/>
            <person name="Haas B."/>
            <person name="Nusbaum C."/>
            <person name="Birren B."/>
        </authorList>
    </citation>
    <scope>NUCLEOTIDE SEQUENCE [LARGE SCALE GENOMIC DNA]</scope>
    <source>
        <strain evidence="11 12">JP610</strain>
    </source>
</reference>
<feature type="transmembrane region" description="Helical" evidence="10">
    <location>
        <begin position="165"/>
        <end position="186"/>
    </location>
</feature>
<keyword evidence="12" id="KW-1185">Reference proteome</keyword>
<accession>A0A0L0GC56</accession>
<evidence type="ECO:0000313" key="12">
    <source>
        <dbReference type="Proteomes" id="UP000054560"/>
    </source>
</evidence>
<proteinExistence type="inferred from homology"/>
<name>A0A0L0GC56_9EUKA</name>
<dbReference type="GO" id="GO:0034220">
    <property type="term" value="P:monoatomic ion transmembrane transport"/>
    <property type="evidence" value="ECO:0007669"/>
    <property type="project" value="UniProtKB-KW"/>
</dbReference>
<evidence type="ECO:0000256" key="5">
    <source>
        <dbReference type="ARBA" id="ARBA00022989"/>
    </source>
</evidence>
<keyword evidence="3" id="KW-0813">Transport</keyword>
<keyword evidence="6" id="KW-0406">Ion transport</keyword>
<organism evidence="11 12">
    <name type="scientific">Sphaeroforma arctica JP610</name>
    <dbReference type="NCBI Taxonomy" id="667725"/>
    <lineage>
        <taxon>Eukaryota</taxon>
        <taxon>Ichthyosporea</taxon>
        <taxon>Ichthyophonida</taxon>
        <taxon>Sphaeroforma</taxon>
    </lineage>
</organism>
<keyword evidence="4 10" id="KW-0812">Transmembrane</keyword>
<evidence type="ECO:0000256" key="10">
    <source>
        <dbReference type="SAM" id="Phobius"/>
    </source>
</evidence>
<dbReference type="InterPro" id="IPR020966">
    <property type="entry name" value="ALMT"/>
</dbReference>
<evidence type="ECO:0000256" key="2">
    <source>
        <dbReference type="ARBA" id="ARBA00007079"/>
    </source>
</evidence>
<dbReference type="EMBL" id="KQ241646">
    <property type="protein sequence ID" value="KNC86565.1"/>
    <property type="molecule type" value="Genomic_DNA"/>
</dbReference>
<evidence type="ECO:0000256" key="7">
    <source>
        <dbReference type="ARBA" id="ARBA00023136"/>
    </source>
</evidence>
<dbReference type="Proteomes" id="UP000054560">
    <property type="component" value="Unassembled WGS sequence"/>
</dbReference>
<dbReference type="GO" id="GO:0015743">
    <property type="term" value="P:malate transport"/>
    <property type="evidence" value="ECO:0007669"/>
    <property type="project" value="InterPro"/>
</dbReference>
<feature type="transmembrane region" description="Helical" evidence="10">
    <location>
        <begin position="54"/>
        <end position="75"/>
    </location>
</feature>
<feature type="region of interest" description="Disordered" evidence="9">
    <location>
        <begin position="365"/>
        <end position="435"/>
    </location>
</feature>
<keyword evidence="5 10" id="KW-1133">Transmembrane helix</keyword>
<evidence type="ECO:0000256" key="4">
    <source>
        <dbReference type="ARBA" id="ARBA00022692"/>
    </source>
</evidence>
<evidence type="ECO:0000256" key="6">
    <source>
        <dbReference type="ARBA" id="ARBA00023065"/>
    </source>
</evidence>
<keyword evidence="7 10" id="KW-0472">Membrane</keyword>
<protein>
    <recommendedName>
        <fullName evidence="13">DUF2421 domain-containing protein</fullName>
    </recommendedName>
</protein>
<evidence type="ECO:0000313" key="11">
    <source>
        <dbReference type="EMBL" id="KNC86565.1"/>
    </source>
</evidence>
<dbReference type="RefSeq" id="XP_014160467.1">
    <property type="nucleotide sequence ID" value="XM_014304992.1"/>
</dbReference>
<comment type="similarity">
    <text evidence="2">Belongs to the aromatic acid exporter (TC 2.A.85) family.</text>
</comment>
<dbReference type="OrthoDB" id="68611at2759"/>
<comment type="subcellular location">
    <subcellularLocation>
        <location evidence="1">Membrane</location>
        <topology evidence="1">Multi-pass membrane protein</topology>
    </subcellularLocation>
</comment>
<feature type="compositionally biased region" description="Low complexity" evidence="9">
    <location>
        <begin position="367"/>
        <end position="379"/>
    </location>
</feature>
<feature type="transmembrane region" description="Helical" evidence="10">
    <location>
        <begin position="107"/>
        <end position="124"/>
    </location>
</feature>
<evidence type="ECO:0000256" key="1">
    <source>
        <dbReference type="ARBA" id="ARBA00004141"/>
    </source>
</evidence>
<evidence type="ECO:0000256" key="8">
    <source>
        <dbReference type="ARBA" id="ARBA00023303"/>
    </source>
</evidence>
<dbReference type="GeneID" id="25901792"/>
<sequence length="614" mass="67004">MSSWQLTLRQTLTANSNAIRFSARMGLLTLSGAMFALVPLLAQLEAGPTESDLTWIFITCVIVGSSGAICGVGMVKGFDRAIGTTFGAVLAIACDVVSSYLGKFAPYFVGVCIFVYCTTVFFMMEKHKADLGVHTYALMLSSLTFGLVLLDSYKIETGYVWRAGVWRTACIFIGCVLSLLFIAFFFPIRTLAVVHDTYCVILRQEADLLREIIHARARGDVKHSLRSIIYEGKDDDSIHKKYINITGKITAMSALIPNAQWELAYFSLDFDRRRLGDQRSYRVLSARLRRLATHVICMDEQLRIKPTPLPPNARTASKLVRIGNHIHDLLTLIALKLERVGRVSEGPAAVYLESSVFHLQTGSVRESQTAQATTTTTSAPAYVQGMAPTHAQPPTGRTPRESESARASGVVGGDSGTSSDGMLLEGGGVSPSELEVDADQDAPTYTGTGAGWDKHSTVNVHEQEALESAGEMSVADNDNFDAIWSARVKDVVEHMRVVAEGLVRKSGKQRFEDSLEHSERKQVLGRKYSVHNMGAWLVAGRSVAEAWRDQAGDLFTGLVVNATVQCMMVLQDAELLGELHIDGVVSENLNDLHMLSAGGGMHGQELKNIPEKGE</sequence>
<dbReference type="AlphaFoldDB" id="A0A0L0GC56"/>